<dbReference type="PROSITE" id="PS51178">
    <property type="entry name" value="PASTA"/>
    <property type="match status" value="1"/>
</dbReference>
<feature type="compositionally biased region" description="Acidic residues" evidence="1">
    <location>
        <begin position="261"/>
        <end position="273"/>
    </location>
</feature>
<organism evidence="4 5">
    <name type="scientific">Paenibacillus hexagrammi</name>
    <dbReference type="NCBI Taxonomy" id="2908839"/>
    <lineage>
        <taxon>Bacteria</taxon>
        <taxon>Bacillati</taxon>
        <taxon>Bacillota</taxon>
        <taxon>Bacilli</taxon>
        <taxon>Bacillales</taxon>
        <taxon>Paenibacillaceae</taxon>
        <taxon>Paenibacillus</taxon>
    </lineage>
</organism>
<keyword evidence="2" id="KW-0472">Membrane</keyword>
<feature type="region of interest" description="Disordered" evidence="1">
    <location>
        <begin position="317"/>
        <end position="362"/>
    </location>
</feature>
<feature type="region of interest" description="Disordered" evidence="1">
    <location>
        <begin position="396"/>
        <end position="425"/>
    </location>
</feature>
<gene>
    <name evidence="4" type="ORF">L0M14_18115</name>
</gene>
<evidence type="ECO:0000259" key="3">
    <source>
        <dbReference type="PROSITE" id="PS51178"/>
    </source>
</evidence>
<name>A0ABY3SF41_9BACL</name>
<keyword evidence="2" id="KW-1133">Transmembrane helix</keyword>
<sequence>MNNSMNNRYQEHQQILAHTNGTLYYGEDVSLRRTVLLYRTKSMNTPSVDEYIQRFGKTASFVHDSFHHILDTSRLADSLLIVLQFRQGKPLREQLNKPSRTFSSVVTMAAELGVAMLDALEEQITGYSIDVDNLWLSDDGKLSILTYWEDGLPHTQGAVGLCRLLVQLLSGSKPIPGPFEALHTHLERMEIASAKLEQKDALVKLIKRVCQGQASLSAMVFELRGLLSAGNVKAEAPSALNARSARVRTEVRSIEQKEDLKLEEELEEEEEDMRSEQSSHSSPSPRSNKAWLWSTGAVLALILLVWAIWPSDKSQPVTATISTKPIPTPSHAASPTPNAQPKQTAGSNRADGSGDSEPEETTIPNLVGLDQAAAEQAALSAGLHYNYLLEANDQENGSVFKQDPQPGSQAYKGDSITFWVSKGSQ</sequence>
<dbReference type="Proteomes" id="UP001649230">
    <property type="component" value="Chromosome"/>
</dbReference>
<feature type="domain" description="PASTA" evidence="3">
    <location>
        <begin position="357"/>
        <end position="422"/>
    </location>
</feature>
<keyword evidence="2" id="KW-0812">Transmembrane</keyword>
<feature type="compositionally biased region" description="Polar residues" evidence="1">
    <location>
        <begin position="317"/>
        <end position="347"/>
    </location>
</feature>
<dbReference type="CDD" id="cd06577">
    <property type="entry name" value="PASTA_pknB"/>
    <property type="match status" value="1"/>
</dbReference>
<reference evidence="4 5" key="1">
    <citation type="journal article" date="2024" name="Int. J. Syst. Evol. Microbiol.">
        <title>Paenibacillus hexagrammi sp. nov., a novel bacterium isolated from the gut content of Hexagrammos agrammus.</title>
        <authorList>
            <person name="Jung H.K."/>
            <person name="Kim D.G."/>
            <person name="Zin H."/>
            <person name="Park J."/>
            <person name="Jung H."/>
            <person name="Kim Y.O."/>
            <person name="Kong H.J."/>
            <person name="Kim J.W."/>
            <person name="Kim Y.S."/>
        </authorList>
    </citation>
    <scope>NUCLEOTIDE SEQUENCE [LARGE SCALE GENOMIC DNA]</scope>
    <source>
        <strain evidence="4 5">YPD9-1</strain>
    </source>
</reference>
<dbReference type="Pfam" id="PF03793">
    <property type="entry name" value="PASTA"/>
    <property type="match status" value="1"/>
</dbReference>
<evidence type="ECO:0000313" key="4">
    <source>
        <dbReference type="EMBL" id="UJF31690.1"/>
    </source>
</evidence>
<protein>
    <submittedName>
        <fullName evidence="4">PASTA domain-containing protein</fullName>
    </submittedName>
</protein>
<accession>A0ABY3SF41</accession>
<feature type="region of interest" description="Disordered" evidence="1">
    <location>
        <begin position="258"/>
        <end position="288"/>
    </location>
</feature>
<proteinExistence type="predicted"/>
<dbReference type="Gene3D" id="3.30.10.20">
    <property type="match status" value="1"/>
</dbReference>
<feature type="compositionally biased region" description="Low complexity" evidence="1">
    <location>
        <begin position="276"/>
        <end position="287"/>
    </location>
</feature>
<dbReference type="InterPro" id="IPR005543">
    <property type="entry name" value="PASTA_dom"/>
</dbReference>
<evidence type="ECO:0000256" key="2">
    <source>
        <dbReference type="SAM" id="Phobius"/>
    </source>
</evidence>
<evidence type="ECO:0000313" key="5">
    <source>
        <dbReference type="Proteomes" id="UP001649230"/>
    </source>
</evidence>
<dbReference type="EMBL" id="CP090978">
    <property type="protein sequence ID" value="UJF31690.1"/>
    <property type="molecule type" value="Genomic_DNA"/>
</dbReference>
<evidence type="ECO:0000256" key="1">
    <source>
        <dbReference type="SAM" id="MobiDB-lite"/>
    </source>
</evidence>
<dbReference type="RefSeq" id="WP_235118035.1">
    <property type="nucleotide sequence ID" value="NZ_CP090978.1"/>
</dbReference>
<keyword evidence="5" id="KW-1185">Reference proteome</keyword>
<feature type="transmembrane region" description="Helical" evidence="2">
    <location>
        <begin position="290"/>
        <end position="309"/>
    </location>
</feature>
<dbReference type="SMART" id="SM00740">
    <property type="entry name" value="PASTA"/>
    <property type="match status" value="1"/>
</dbReference>